<dbReference type="OrthoDB" id="6119186at2"/>
<evidence type="ECO:0000313" key="2">
    <source>
        <dbReference type="Proteomes" id="UP000198575"/>
    </source>
</evidence>
<dbReference type="RefSeq" id="WP_092404774.1">
    <property type="nucleotide sequence ID" value="NZ_FOVF01000003.1"/>
</dbReference>
<evidence type="ECO:0000313" key="1">
    <source>
        <dbReference type="EMBL" id="SFN04941.1"/>
    </source>
</evidence>
<dbReference type="AlphaFoldDB" id="A0A1I4VUG5"/>
<dbReference type="Proteomes" id="UP000198575">
    <property type="component" value="Unassembled WGS sequence"/>
</dbReference>
<sequence length="144" mass="16027">MDAISVATTAYSGLKVAGQIASGLRDIDVLMKSAEYKMQIIELVDRIADSKMAVSEVQEALVEKDREIRRLSELLSQRESVVYALFAYYRKKANGKPVGEPYCAPCFEVRNNLVHLTRCSKGIHQAQCPECKATFPELTTILSP</sequence>
<dbReference type="EMBL" id="FOVF01000003">
    <property type="protein sequence ID" value="SFN04941.1"/>
    <property type="molecule type" value="Genomic_DNA"/>
</dbReference>
<gene>
    <name evidence="1" type="ORF">SAMN05216289_10369</name>
</gene>
<reference evidence="1 2" key="1">
    <citation type="submission" date="2016-10" db="EMBL/GenBank/DDBJ databases">
        <authorList>
            <person name="de Groot N.N."/>
        </authorList>
    </citation>
    <scope>NUCLEOTIDE SEQUENCE [LARGE SCALE GENOMIC DNA]</scope>
    <source>
        <strain evidence="1 2">CGMCC 1.7659</strain>
    </source>
</reference>
<name>A0A1I4VUG5_9GAMM</name>
<proteinExistence type="predicted"/>
<keyword evidence="2" id="KW-1185">Reference proteome</keyword>
<protein>
    <submittedName>
        <fullName evidence="1">Uncharacterized protein</fullName>
    </submittedName>
</protein>
<accession>A0A1I4VUG5</accession>
<organism evidence="1 2">
    <name type="scientific">Dokdonella immobilis</name>
    <dbReference type="NCBI Taxonomy" id="578942"/>
    <lineage>
        <taxon>Bacteria</taxon>
        <taxon>Pseudomonadati</taxon>
        <taxon>Pseudomonadota</taxon>
        <taxon>Gammaproteobacteria</taxon>
        <taxon>Lysobacterales</taxon>
        <taxon>Rhodanobacteraceae</taxon>
        <taxon>Dokdonella</taxon>
    </lineage>
</organism>